<sequence>MSYEALVRARQDAEAITSQISPTKSRENMNKKNLIYQINPILIKLLYLFEELASSSVSLLLAWFRQQFVVNDYGTGSAPSTGPPVPTAPAEEPSSIVPPDEKRRKTDHDDSDLFNASSRQLPNYSDVNWLNNMVVEEDQSWECFETILDDNPDVMTMEFELNFTSN</sequence>
<evidence type="ECO:0000313" key="2">
    <source>
        <dbReference type="EMBL" id="CAK8995006.1"/>
    </source>
</evidence>
<evidence type="ECO:0000313" key="3">
    <source>
        <dbReference type="Proteomes" id="UP001642464"/>
    </source>
</evidence>
<protein>
    <submittedName>
        <fullName evidence="2">Uncharacterized protein</fullName>
    </submittedName>
</protein>
<feature type="non-terminal residue" evidence="2">
    <location>
        <position position="166"/>
    </location>
</feature>
<feature type="compositionally biased region" description="Basic and acidic residues" evidence="1">
    <location>
        <begin position="99"/>
        <end position="108"/>
    </location>
</feature>
<gene>
    <name evidence="2" type="ORF">SCF082_LOCUS4177</name>
</gene>
<reference evidence="2 3" key="1">
    <citation type="submission" date="2024-02" db="EMBL/GenBank/DDBJ databases">
        <authorList>
            <person name="Chen Y."/>
            <person name="Shah S."/>
            <person name="Dougan E. K."/>
            <person name="Thang M."/>
            <person name="Chan C."/>
        </authorList>
    </citation>
    <scope>NUCLEOTIDE SEQUENCE [LARGE SCALE GENOMIC DNA]</scope>
</reference>
<organism evidence="2 3">
    <name type="scientific">Durusdinium trenchii</name>
    <dbReference type="NCBI Taxonomy" id="1381693"/>
    <lineage>
        <taxon>Eukaryota</taxon>
        <taxon>Sar</taxon>
        <taxon>Alveolata</taxon>
        <taxon>Dinophyceae</taxon>
        <taxon>Suessiales</taxon>
        <taxon>Symbiodiniaceae</taxon>
        <taxon>Durusdinium</taxon>
    </lineage>
</organism>
<evidence type="ECO:0000256" key="1">
    <source>
        <dbReference type="SAM" id="MobiDB-lite"/>
    </source>
</evidence>
<dbReference type="EMBL" id="CAXAMM010002163">
    <property type="protein sequence ID" value="CAK8995006.1"/>
    <property type="molecule type" value="Genomic_DNA"/>
</dbReference>
<keyword evidence="3" id="KW-1185">Reference proteome</keyword>
<proteinExistence type="predicted"/>
<comment type="caution">
    <text evidence="2">The sequence shown here is derived from an EMBL/GenBank/DDBJ whole genome shotgun (WGS) entry which is preliminary data.</text>
</comment>
<name>A0ABP0HXQ1_9DINO</name>
<accession>A0ABP0HXQ1</accession>
<dbReference type="Proteomes" id="UP001642464">
    <property type="component" value="Unassembled WGS sequence"/>
</dbReference>
<feature type="region of interest" description="Disordered" evidence="1">
    <location>
        <begin position="75"/>
        <end position="118"/>
    </location>
</feature>